<evidence type="ECO:0000313" key="1">
    <source>
        <dbReference type="EMBL" id="SFM36402.1"/>
    </source>
</evidence>
<reference evidence="2" key="1">
    <citation type="submission" date="2016-10" db="EMBL/GenBank/DDBJ databases">
        <authorList>
            <person name="Varghese N."/>
            <person name="Submissions S."/>
        </authorList>
    </citation>
    <scope>NUCLEOTIDE SEQUENCE [LARGE SCALE GENOMIC DNA]</scope>
    <source>
        <strain evidence="2">Nm44</strain>
    </source>
</reference>
<organism evidence="1 2">
    <name type="scientific">Nitrosomonas communis</name>
    <dbReference type="NCBI Taxonomy" id="44574"/>
    <lineage>
        <taxon>Bacteria</taxon>
        <taxon>Pseudomonadati</taxon>
        <taxon>Pseudomonadota</taxon>
        <taxon>Betaproteobacteria</taxon>
        <taxon>Nitrosomonadales</taxon>
        <taxon>Nitrosomonadaceae</taxon>
        <taxon>Nitrosomonas</taxon>
    </lineage>
</organism>
<protein>
    <submittedName>
        <fullName evidence="1">Uncharacterized protein</fullName>
    </submittedName>
</protein>
<dbReference type="EMBL" id="FOUB01000025">
    <property type="protein sequence ID" value="SFM36402.1"/>
    <property type="molecule type" value="Genomic_DNA"/>
</dbReference>
<proteinExistence type="predicted"/>
<sequence length="255" mass="29414">MIERKGIDAIYQDNYLKVFMVTNNDYAVPASKDERRYCVFDVSNTRIGDKCYFNALNAACNDKAIQSAFLFEMLNRDISNFKVSAIPESQGLKDQRLHSLKSPGKWLVDSFTQGYFDVPRFDEDECKTWQQEVSSEKLYKSYKFWCDSNKLGQYNIVNKNLLGRYLSEIFTKKKLRGDIRGFVLGSLMRAIGAFEKYERVSLDIDFDTDEKQDGINLLSDCANDVLELETPDFHHHISCNANARANVTYTNCNLN</sequence>
<accession>A0A1I4Q8I2</accession>
<dbReference type="Proteomes" id="UP000183287">
    <property type="component" value="Unassembled WGS sequence"/>
</dbReference>
<evidence type="ECO:0000313" key="2">
    <source>
        <dbReference type="Proteomes" id="UP000183287"/>
    </source>
</evidence>
<dbReference type="OrthoDB" id="110640at2"/>
<dbReference type="AlphaFoldDB" id="A0A1I4Q8I2"/>
<gene>
    <name evidence="1" type="ORF">SAMN05421863_102532</name>
</gene>
<name>A0A1I4Q8I2_9PROT</name>
<keyword evidence="2" id="KW-1185">Reference proteome</keyword>